<keyword evidence="1" id="KW-0732">Signal</keyword>
<evidence type="ECO:0000256" key="1">
    <source>
        <dbReference type="SAM" id="SignalP"/>
    </source>
</evidence>
<dbReference type="Pfam" id="PF10972">
    <property type="entry name" value="CsiV"/>
    <property type="match status" value="1"/>
</dbReference>
<protein>
    <recommendedName>
        <fullName evidence="4">Peptidoglycan-binding protein, CsiV</fullName>
    </recommendedName>
</protein>
<sequence>MRRAVLLMILATMANSALAAGWYKVEVLVFARNYPVSDEIWDTGLQPRYASQSVTIGAPEQSDYVSANAVARGAWQPLSEEETSLQFMMERMASTGDYRELYHAGWRQPIGNKSDTTPVYLSGGRSIVTDDGAVPELEGTLQFSESRFVHVSPRLWLNTESNGERFYVDISQGRRLTGSDVYYFDHPMFGMLVRVAQ</sequence>
<feature type="signal peptide" evidence="1">
    <location>
        <begin position="1"/>
        <end position="19"/>
    </location>
</feature>
<dbReference type="RefSeq" id="WP_153501586.1">
    <property type="nucleotide sequence ID" value="NZ_WIRE01000001.1"/>
</dbReference>
<keyword evidence="3" id="KW-1185">Reference proteome</keyword>
<feature type="chain" id="PRO_5026928449" description="Peptidoglycan-binding protein, CsiV" evidence="1">
    <location>
        <begin position="20"/>
        <end position="197"/>
    </location>
</feature>
<dbReference type="EMBL" id="WIRE01000001">
    <property type="protein sequence ID" value="MQX54302.1"/>
    <property type="molecule type" value="Genomic_DNA"/>
</dbReference>
<name>A0A6N7LVB5_9GAMM</name>
<evidence type="ECO:0000313" key="3">
    <source>
        <dbReference type="Proteomes" id="UP000469421"/>
    </source>
</evidence>
<organism evidence="2 3">
    <name type="scientific">Alcanivorax sediminis</name>
    <dbReference type="NCBI Taxonomy" id="2663008"/>
    <lineage>
        <taxon>Bacteria</taxon>
        <taxon>Pseudomonadati</taxon>
        <taxon>Pseudomonadota</taxon>
        <taxon>Gammaproteobacteria</taxon>
        <taxon>Oceanospirillales</taxon>
        <taxon>Alcanivoracaceae</taxon>
        <taxon>Alcanivorax</taxon>
    </lineage>
</organism>
<evidence type="ECO:0000313" key="2">
    <source>
        <dbReference type="EMBL" id="MQX54302.1"/>
    </source>
</evidence>
<proteinExistence type="predicted"/>
<dbReference type="AlphaFoldDB" id="A0A6N7LVB5"/>
<gene>
    <name evidence="2" type="ORF">GFN93_13685</name>
</gene>
<evidence type="ECO:0008006" key="4">
    <source>
        <dbReference type="Google" id="ProtNLM"/>
    </source>
</evidence>
<dbReference type="Proteomes" id="UP000469421">
    <property type="component" value="Unassembled WGS sequence"/>
</dbReference>
<comment type="caution">
    <text evidence="2">The sequence shown here is derived from an EMBL/GenBank/DDBJ whole genome shotgun (WGS) entry which is preliminary data.</text>
</comment>
<dbReference type="InterPro" id="IPR021241">
    <property type="entry name" value="CsiV"/>
</dbReference>
<reference evidence="2 3" key="1">
    <citation type="submission" date="2019-10" db="EMBL/GenBank/DDBJ databases">
        <title>Alcanivorax sp.PA15-N-34 draft genome sequence.</title>
        <authorList>
            <person name="Liao X."/>
            <person name="Shao Z."/>
        </authorList>
    </citation>
    <scope>NUCLEOTIDE SEQUENCE [LARGE SCALE GENOMIC DNA]</scope>
    <source>
        <strain evidence="2 3">PA15-N-34</strain>
    </source>
</reference>
<accession>A0A6N7LVB5</accession>